<organism evidence="1">
    <name type="scientific">Odontella aurita</name>
    <dbReference type="NCBI Taxonomy" id="265563"/>
    <lineage>
        <taxon>Eukaryota</taxon>
        <taxon>Sar</taxon>
        <taxon>Stramenopiles</taxon>
        <taxon>Ochrophyta</taxon>
        <taxon>Bacillariophyta</taxon>
        <taxon>Mediophyceae</taxon>
        <taxon>Biddulphiophycidae</taxon>
        <taxon>Eupodiscales</taxon>
        <taxon>Odontellaceae</taxon>
        <taxon>Odontella</taxon>
    </lineage>
</organism>
<evidence type="ECO:0000313" key="1">
    <source>
        <dbReference type="EMBL" id="CAE2233612.1"/>
    </source>
</evidence>
<proteinExistence type="predicted"/>
<protein>
    <submittedName>
        <fullName evidence="1">Uncharacterized protein</fullName>
    </submittedName>
</protein>
<accession>A0A7S4IM21</accession>
<gene>
    <name evidence="1" type="ORF">OAUR00152_LOCUS12933</name>
</gene>
<reference evidence="1" key="1">
    <citation type="submission" date="2021-01" db="EMBL/GenBank/DDBJ databases">
        <authorList>
            <person name="Corre E."/>
            <person name="Pelletier E."/>
            <person name="Niang G."/>
            <person name="Scheremetjew M."/>
            <person name="Finn R."/>
            <person name="Kale V."/>
            <person name="Holt S."/>
            <person name="Cochrane G."/>
            <person name="Meng A."/>
            <person name="Brown T."/>
            <person name="Cohen L."/>
        </authorList>
    </citation>
    <scope>NUCLEOTIDE SEQUENCE</scope>
    <source>
        <strain evidence="1">Isolate 1302-5</strain>
    </source>
</reference>
<dbReference type="EMBL" id="HBKQ01019092">
    <property type="protein sequence ID" value="CAE2233612.1"/>
    <property type="molecule type" value="Transcribed_RNA"/>
</dbReference>
<name>A0A7S4IM21_9STRA</name>
<dbReference type="AlphaFoldDB" id="A0A7S4IM21"/>
<sequence length="180" mass="20091">MVALDFFARHVVLSALIEKRLLRPGTRIMNTLASTHAVPFQSSGGVKKIFSAVVELVPPGYVPFTFLPLAVAADAWVRETTRRHSDFCFVGMFPGMVATDLTYASFPSWMAPILRGTMWLTALSETESRLAHAIILTSENVNRRGTAVFYNHLLEGRKAHHVALDDGLASWVYDWLKEKT</sequence>